<feature type="transmembrane region" description="Helical" evidence="2">
    <location>
        <begin position="268"/>
        <end position="290"/>
    </location>
</feature>
<feature type="transmembrane region" description="Helical" evidence="2">
    <location>
        <begin position="196"/>
        <end position="214"/>
    </location>
</feature>
<name>A0A3M2RVU0_9HYPO</name>
<feature type="compositionally biased region" description="Low complexity" evidence="1">
    <location>
        <begin position="334"/>
        <end position="394"/>
    </location>
</feature>
<evidence type="ECO:0000313" key="3">
    <source>
        <dbReference type="EMBL" id="RMJ09272.1"/>
    </source>
</evidence>
<feature type="transmembrane region" description="Helical" evidence="2">
    <location>
        <begin position="150"/>
        <end position="176"/>
    </location>
</feature>
<keyword evidence="4" id="KW-1185">Reference proteome</keyword>
<feature type="transmembrane region" description="Helical" evidence="2">
    <location>
        <begin position="48"/>
        <end position="75"/>
    </location>
</feature>
<sequence>MALYPFEKFLIARGALMVVTAWIPACILFFCALCLTRRRKDPARTAFTYLKLALLVFAAYAFFDACTSALIVAGVRARSDTYYYDTYDAIEAIQITSASTSVIANFFDKIVDILVMIMLLRISTGIVIAQSGHAGPIGKILRFGSYAFGSLLAILTIAVLGLQIRFVAAFYGNGYYSSDFGTSGEDAYNKARQIDFSFRVLVFVAALGIVARSVMVKMQPKAEKTLSWCSTMLIAMSIAWLLRTTYNMASIAAWSDLEDGTNDRYESYYNILDVVFGVWPQFIVLCMVFASGTAKSNGLWSTPQPFNAPQGNQQTAWGYNYNNGPQPTAPPMVQQQPQFQQPQQQFQQPPQQQYQQPQQQQYQQPQQQQYQQQYQQPQPVSPVQQGWQPQQPQQTYSAYTPSTQTRSPPPHEETMGFNHQADGTPPSASPQPYGNKASM</sequence>
<dbReference type="Proteomes" id="UP000277212">
    <property type="component" value="Unassembled WGS sequence"/>
</dbReference>
<feature type="transmembrane region" description="Helical" evidence="2">
    <location>
        <begin position="110"/>
        <end position="129"/>
    </location>
</feature>
<reference evidence="3 4" key="1">
    <citation type="submission" date="2017-06" db="EMBL/GenBank/DDBJ databases">
        <title>Comparative genomic analysis of Ambrosia Fusariam Clade fungi.</title>
        <authorList>
            <person name="Stajich J.E."/>
            <person name="Carrillo J."/>
            <person name="Kijimoto T."/>
            <person name="Eskalen A."/>
            <person name="O'Donnell K."/>
            <person name="Kasson M."/>
        </authorList>
    </citation>
    <scope>NUCLEOTIDE SEQUENCE [LARGE SCALE GENOMIC DNA]</scope>
    <source>
        <strain evidence="3">UCR3666</strain>
    </source>
</reference>
<organism evidence="3 4">
    <name type="scientific">Fusarium kuroshium</name>
    <dbReference type="NCBI Taxonomy" id="2010991"/>
    <lineage>
        <taxon>Eukaryota</taxon>
        <taxon>Fungi</taxon>
        <taxon>Dikarya</taxon>
        <taxon>Ascomycota</taxon>
        <taxon>Pezizomycotina</taxon>
        <taxon>Sordariomycetes</taxon>
        <taxon>Hypocreomycetidae</taxon>
        <taxon>Hypocreales</taxon>
        <taxon>Nectriaceae</taxon>
        <taxon>Fusarium</taxon>
        <taxon>Fusarium solani species complex</taxon>
    </lineage>
</organism>
<protein>
    <submittedName>
        <fullName evidence="3">Uncharacterized protein</fullName>
    </submittedName>
</protein>
<feature type="transmembrane region" description="Helical" evidence="2">
    <location>
        <begin position="15"/>
        <end position="36"/>
    </location>
</feature>
<gene>
    <name evidence="3" type="ORF">CDV36_011108</name>
</gene>
<accession>A0A3M2RVU0</accession>
<evidence type="ECO:0000256" key="2">
    <source>
        <dbReference type="SAM" id="Phobius"/>
    </source>
</evidence>
<feature type="transmembrane region" description="Helical" evidence="2">
    <location>
        <begin position="226"/>
        <end position="248"/>
    </location>
</feature>
<dbReference type="EMBL" id="NKUJ01000249">
    <property type="protein sequence ID" value="RMJ09272.1"/>
    <property type="molecule type" value="Genomic_DNA"/>
</dbReference>
<keyword evidence="2" id="KW-1133">Transmembrane helix</keyword>
<dbReference type="AlphaFoldDB" id="A0A3M2RVU0"/>
<keyword evidence="2" id="KW-0472">Membrane</keyword>
<feature type="compositionally biased region" description="Polar residues" evidence="1">
    <location>
        <begin position="395"/>
        <end position="406"/>
    </location>
</feature>
<evidence type="ECO:0000313" key="4">
    <source>
        <dbReference type="Proteomes" id="UP000277212"/>
    </source>
</evidence>
<dbReference type="STRING" id="2010991.A0A3M2RVU0"/>
<feature type="region of interest" description="Disordered" evidence="1">
    <location>
        <begin position="303"/>
        <end position="439"/>
    </location>
</feature>
<comment type="caution">
    <text evidence="3">The sequence shown here is derived from an EMBL/GenBank/DDBJ whole genome shotgun (WGS) entry which is preliminary data.</text>
</comment>
<evidence type="ECO:0000256" key="1">
    <source>
        <dbReference type="SAM" id="MobiDB-lite"/>
    </source>
</evidence>
<feature type="compositionally biased region" description="Polar residues" evidence="1">
    <location>
        <begin position="303"/>
        <end position="326"/>
    </location>
</feature>
<dbReference type="OrthoDB" id="5217806at2759"/>
<keyword evidence="2" id="KW-0812">Transmembrane</keyword>
<proteinExistence type="predicted"/>